<dbReference type="GO" id="GO:0006955">
    <property type="term" value="P:immune response"/>
    <property type="evidence" value="ECO:0007669"/>
    <property type="project" value="TreeGrafter"/>
</dbReference>
<gene>
    <name evidence="15" type="ORF">J4Q44_G00195690</name>
</gene>
<feature type="domain" description="Ig-like" evidence="14">
    <location>
        <begin position="139"/>
        <end position="225"/>
    </location>
</feature>
<evidence type="ECO:0000259" key="14">
    <source>
        <dbReference type="PROSITE" id="PS50835"/>
    </source>
</evidence>
<dbReference type="PROSITE" id="PS50835">
    <property type="entry name" value="IG_LIKE"/>
    <property type="match status" value="2"/>
</dbReference>
<dbReference type="SUPFAM" id="SSF48726">
    <property type="entry name" value="Immunoglobulin"/>
    <property type="match status" value="2"/>
</dbReference>
<feature type="transmembrane region" description="Helical" evidence="12">
    <location>
        <begin position="242"/>
        <end position="266"/>
    </location>
</feature>
<evidence type="ECO:0000256" key="6">
    <source>
        <dbReference type="ARBA" id="ARBA00023136"/>
    </source>
</evidence>
<evidence type="ECO:0000256" key="9">
    <source>
        <dbReference type="ARBA" id="ARBA00023180"/>
    </source>
</evidence>
<keyword evidence="2" id="KW-1003">Cell membrane</keyword>
<evidence type="ECO:0000256" key="3">
    <source>
        <dbReference type="ARBA" id="ARBA00022692"/>
    </source>
</evidence>
<dbReference type="EMBL" id="JAGTTL010000017">
    <property type="protein sequence ID" value="KAK6309688.1"/>
    <property type="molecule type" value="Genomic_DNA"/>
</dbReference>
<dbReference type="GO" id="GO:0031295">
    <property type="term" value="P:T cell costimulation"/>
    <property type="evidence" value="ECO:0007669"/>
    <property type="project" value="TreeGrafter"/>
</dbReference>
<dbReference type="Gene3D" id="2.60.40.10">
    <property type="entry name" value="Immunoglobulins"/>
    <property type="match status" value="2"/>
</dbReference>
<dbReference type="Pfam" id="PF07686">
    <property type="entry name" value="V-set"/>
    <property type="match status" value="1"/>
</dbReference>
<feature type="domain" description="Ig-like" evidence="14">
    <location>
        <begin position="35"/>
        <end position="124"/>
    </location>
</feature>
<dbReference type="InterPro" id="IPR051713">
    <property type="entry name" value="T-cell_Activation_Regulation"/>
</dbReference>
<evidence type="ECO:0000256" key="4">
    <source>
        <dbReference type="ARBA" id="ARBA00022729"/>
    </source>
</evidence>
<dbReference type="InterPro" id="IPR003598">
    <property type="entry name" value="Ig_sub2"/>
</dbReference>
<evidence type="ECO:0000256" key="10">
    <source>
        <dbReference type="ARBA" id="ARBA00023319"/>
    </source>
</evidence>
<dbReference type="SMART" id="SM00409">
    <property type="entry name" value="IG"/>
    <property type="match status" value="1"/>
</dbReference>
<feature type="region of interest" description="Disordered" evidence="11">
    <location>
        <begin position="273"/>
        <end position="296"/>
    </location>
</feature>
<evidence type="ECO:0000256" key="11">
    <source>
        <dbReference type="SAM" id="MobiDB-lite"/>
    </source>
</evidence>
<dbReference type="GO" id="GO:0071222">
    <property type="term" value="P:cellular response to lipopolysaccharide"/>
    <property type="evidence" value="ECO:0007669"/>
    <property type="project" value="TreeGrafter"/>
</dbReference>
<comment type="caution">
    <text evidence="15">The sequence shown here is derived from an EMBL/GenBank/DDBJ whole genome shotgun (WGS) entry which is preliminary data.</text>
</comment>
<accession>A0AAN8LCJ7</accession>
<dbReference type="InterPro" id="IPR013106">
    <property type="entry name" value="Ig_V-set"/>
</dbReference>
<evidence type="ECO:0000256" key="12">
    <source>
        <dbReference type="SAM" id="Phobius"/>
    </source>
</evidence>
<dbReference type="GO" id="GO:0007166">
    <property type="term" value="P:cell surface receptor signaling pathway"/>
    <property type="evidence" value="ECO:0007669"/>
    <property type="project" value="TreeGrafter"/>
</dbReference>
<feature type="chain" id="PRO_5042988152" description="Ig-like domain-containing protein" evidence="13">
    <location>
        <begin position="26"/>
        <end position="296"/>
    </location>
</feature>
<keyword evidence="9" id="KW-0325">Glycoprotein</keyword>
<dbReference type="InterPro" id="IPR036179">
    <property type="entry name" value="Ig-like_dom_sf"/>
</dbReference>
<organism evidence="15 16">
    <name type="scientific">Coregonus suidteri</name>
    <dbReference type="NCBI Taxonomy" id="861788"/>
    <lineage>
        <taxon>Eukaryota</taxon>
        <taxon>Metazoa</taxon>
        <taxon>Chordata</taxon>
        <taxon>Craniata</taxon>
        <taxon>Vertebrata</taxon>
        <taxon>Euteleostomi</taxon>
        <taxon>Actinopterygii</taxon>
        <taxon>Neopterygii</taxon>
        <taxon>Teleostei</taxon>
        <taxon>Protacanthopterygii</taxon>
        <taxon>Salmoniformes</taxon>
        <taxon>Salmonidae</taxon>
        <taxon>Coregoninae</taxon>
        <taxon>Coregonus</taxon>
    </lineage>
</organism>
<evidence type="ECO:0000313" key="15">
    <source>
        <dbReference type="EMBL" id="KAK6309688.1"/>
    </source>
</evidence>
<keyword evidence="3 12" id="KW-0812">Transmembrane</keyword>
<evidence type="ECO:0000256" key="5">
    <source>
        <dbReference type="ARBA" id="ARBA00022989"/>
    </source>
</evidence>
<dbReference type="InterPro" id="IPR013783">
    <property type="entry name" value="Ig-like_fold"/>
</dbReference>
<evidence type="ECO:0000256" key="7">
    <source>
        <dbReference type="ARBA" id="ARBA00023157"/>
    </source>
</evidence>
<keyword evidence="7" id="KW-1015">Disulfide bond</keyword>
<dbReference type="InterPro" id="IPR013162">
    <property type="entry name" value="CD80_C2-set"/>
</dbReference>
<evidence type="ECO:0000256" key="8">
    <source>
        <dbReference type="ARBA" id="ARBA00023170"/>
    </source>
</evidence>
<evidence type="ECO:0000313" key="16">
    <source>
        <dbReference type="Proteomes" id="UP001356427"/>
    </source>
</evidence>
<keyword evidence="5 12" id="KW-1133">Transmembrane helix</keyword>
<dbReference type="InterPro" id="IPR003599">
    <property type="entry name" value="Ig_sub"/>
</dbReference>
<dbReference type="GO" id="GO:0042130">
    <property type="term" value="P:negative regulation of T cell proliferation"/>
    <property type="evidence" value="ECO:0007669"/>
    <property type="project" value="TreeGrafter"/>
</dbReference>
<dbReference type="InterPro" id="IPR007110">
    <property type="entry name" value="Ig-like_dom"/>
</dbReference>
<keyword evidence="16" id="KW-1185">Reference proteome</keyword>
<keyword evidence="8" id="KW-0675">Receptor</keyword>
<evidence type="ECO:0000256" key="2">
    <source>
        <dbReference type="ARBA" id="ARBA00022475"/>
    </source>
</evidence>
<evidence type="ECO:0000256" key="1">
    <source>
        <dbReference type="ARBA" id="ARBA00004251"/>
    </source>
</evidence>
<dbReference type="SMART" id="SM00408">
    <property type="entry name" value="IGc2"/>
    <property type="match status" value="1"/>
</dbReference>
<dbReference type="Proteomes" id="UP001356427">
    <property type="component" value="Unassembled WGS sequence"/>
</dbReference>
<keyword evidence="4 13" id="KW-0732">Signal</keyword>
<protein>
    <recommendedName>
        <fullName evidence="14">Ig-like domain-containing protein</fullName>
    </recommendedName>
</protein>
<dbReference type="PANTHER" id="PTHR25466:SF9">
    <property type="entry name" value="FIBRONECTIN TYPE-III DOMAIN-CONTAINING PROTEIN"/>
    <property type="match status" value="1"/>
</dbReference>
<comment type="subcellular location">
    <subcellularLocation>
        <location evidence="1">Cell membrane</location>
        <topology evidence="1">Single-pass type I membrane protein</topology>
    </subcellularLocation>
</comment>
<dbReference type="Pfam" id="PF08205">
    <property type="entry name" value="C2-set_2"/>
    <property type="match status" value="1"/>
</dbReference>
<keyword evidence="10" id="KW-0393">Immunoglobulin domain</keyword>
<reference evidence="15 16" key="1">
    <citation type="submission" date="2021-04" db="EMBL/GenBank/DDBJ databases">
        <authorList>
            <person name="De Guttry C."/>
            <person name="Zahm M."/>
            <person name="Klopp C."/>
            <person name="Cabau C."/>
            <person name="Louis A."/>
            <person name="Berthelot C."/>
            <person name="Parey E."/>
            <person name="Roest Crollius H."/>
            <person name="Montfort J."/>
            <person name="Robinson-Rechavi M."/>
            <person name="Bucao C."/>
            <person name="Bouchez O."/>
            <person name="Gislard M."/>
            <person name="Lluch J."/>
            <person name="Milhes M."/>
            <person name="Lampietro C."/>
            <person name="Lopez Roques C."/>
            <person name="Donnadieu C."/>
            <person name="Braasch I."/>
            <person name="Desvignes T."/>
            <person name="Postlethwait J."/>
            <person name="Bobe J."/>
            <person name="Wedekind C."/>
            <person name="Guiguen Y."/>
        </authorList>
    </citation>
    <scope>NUCLEOTIDE SEQUENCE [LARGE SCALE GENOMIC DNA]</scope>
    <source>
        <strain evidence="15">Cs_M1</strain>
        <tissue evidence="15">Blood</tissue>
    </source>
</reference>
<sequence>METYRTHIVMWTVLGLAAVFLSASAHLERLQAIVGQNVLLHCPCEKTNERTGIKWQLEDHTFVLHHNDRHNTTTIGNGYENRVSLFLNEDRGNCSLLLSGITVADNGMYKCYIEANTLYYFHITLHVAASYSVCMHQVPDKASVGSGGGEGFGVYQCKASGGYPTGQIYWKMDGHPLVNISRRDETHLDNSTGLYSLTSNLTMELSQGEKLQCMVKNTYHASNLSSSCNETPGSSRNSLSKVAVGVSVSVVVMLVAGVLLVIFLLTRCHRRERPTKQRDTEEGNVTQPLNIYEDSV</sequence>
<dbReference type="GO" id="GO:0009897">
    <property type="term" value="C:external side of plasma membrane"/>
    <property type="evidence" value="ECO:0007669"/>
    <property type="project" value="TreeGrafter"/>
</dbReference>
<dbReference type="AlphaFoldDB" id="A0AAN8LCJ7"/>
<name>A0AAN8LCJ7_9TELE</name>
<keyword evidence="6 12" id="KW-0472">Membrane</keyword>
<feature type="signal peptide" evidence="13">
    <location>
        <begin position="1"/>
        <end position="25"/>
    </location>
</feature>
<proteinExistence type="predicted"/>
<dbReference type="GO" id="GO:0042102">
    <property type="term" value="P:positive regulation of T cell proliferation"/>
    <property type="evidence" value="ECO:0007669"/>
    <property type="project" value="TreeGrafter"/>
</dbReference>
<evidence type="ECO:0000256" key="13">
    <source>
        <dbReference type="SAM" id="SignalP"/>
    </source>
</evidence>
<dbReference type="PANTHER" id="PTHR25466">
    <property type="entry name" value="T-LYMPHOCYTE ACTIVATION ANTIGEN"/>
    <property type="match status" value="1"/>
</dbReference>